<name>A0AA40EBL5_9PEZI</name>
<proteinExistence type="predicted"/>
<feature type="compositionally biased region" description="Basic and acidic residues" evidence="1">
    <location>
        <begin position="29"/>
        <end position="53"/>
    </location>
</feature>
<evidence type="ECO:0000256" key="2">
    <source>
        <dbReference type="SAM" id="Phobius"/>
    </source>
</evidence>
<feature type="transmembrane region" description="Helical" evidence="2">
    <location>
        <begin position="560"/>
        <end position="582"/>
    </location>
</feature>
<evidence type="ECO:0000256" key="1">
    <source>
        <dbReference type="SAM" id="MobiDB-lite"/>
    </source>
</evidence>
<keyword evidence="4" id="KW-1185">Reference proteome</keyword>
<reference evidence="3" key="1">
    <citation type="submission" date="2023-06" db="EMBL/GenBank/DDBJ databases">
        <title>Genome-scale phylogeny and comparative genomics of the fungal order Sordariales.</title>
        <authorList>
            <consortium name="Lawrence Berkeley National Laboratory"/>
            <person name="Hensen N."/>
            <person name="Bonometti L."/>
            <person name="Westerberg I."/>
            <person name="Brannstrom I.O."/>
            <person name="Guillou S."/>
            <person name="Cros-Aarteil S."/>
            <person name="Calhoun S."/>
            <person name="Haridas S."/>
            <person name="Kuo A."/>
            <person name="Mondo S."/>
            <person name="Pangilinan J."/>
            <person name="Riley R."/>
            <person name="Labutti K."/>
            <person name="Andreopoulos B."/>
            <person name="Lipzen A."/>
            <person name="Chen C."/>
            <person name="Yanf M."/>
            <person name="Daum C."/>
            <person name="Ng V."/>
            <person name="Clum A."/>
            <person name="Steindorff A."/>
            <person name="Ohm R."/>
            <person name="Martin F."/>
            <person name="Silar P."/>
            <person name="Natvig D."/>
            <person name="Lalanne C."/>
            <person name="Gautier V."/>
            <person name="Ament-Velasquez S.L."/>
            <person name="Kruys A."/>
            <person name="Hutchinson M.I."/>
            <person name="Powell A.J."/>
            <person name="Barry K."/>
            <person name="Miller A.N."/>
            <person name="Grigoriev I.V."/>
            <person name="Debuchy R."/>
            <person name="Gladieux P."/>
            <person name="Thoren M.H."/>
            <person name="Johannesson H."/>
        </authorList>
    </citation>
    <scope>NUCLEOTIDE SEQUENCE</scope>
    <source>
        <strain evidence="3">SMH4607-1</strain>
    </source>
</reference>
<sequence>MAFSSGGQPASIRGGSVDGTWFRQPPKYDYGEWRREQSERQEREAAEKKKDPRVFGLPPPKWRAPQVVGDSEYEVLPRDELWRKRILAIGLEESVVRPASWPDHGQRDLRDLTSGSWRPTRLGFHIEWPADELGTLWYEMVIVHLFLRVSVFANTYFGFSDITEPVSGFAENPTKDGIPRLWNEGRFSKEFRHYASLVARQDNNSGGWDVLLSQAVHRKYLVTGIIARVLQAMVFDELLFGADSMQLTMFDAQDKALLEVEGYRRTNLRARTVRAILGSDMLTPDFWPEVDRLALQLTEMLLPLMRVMDKYFPASRGESLRSLHQDLHNIVSEAAFLSIGIRWSHYIFRFDWPLLGQGWEKNQENYDNTPFERSTRGTEIEDQIARRKKLAAKSAEERPRERMRVLQYLPFAYGLKDPTAGATSSLVGSVRHRLGLEGEDADDGISLKRATLASEEEWFAPPRMAKIQMVLWPLLQCWAPTRPLDSHPDNLLYAEDRGEKVTTLFTSKVVYYIGRVDPEGETEELEPTVERHLSAQRWERVRHLGLAVAEGAIQVTIKSVFWLVLAAVLWGLLLLVAPHLAVAQKAVETAKWSVLVVWNLVWNSLIEAVSDYGLAAIVGSLSWLWTGMRTGTWYPTWSWTRAEAGSGPWVTGFAPGRAVLVRGWGSLKAFWRGLFASVRGVGVGWKTVSFPVPTIYPLTPISSTLSYTATVAQQEAPTAFVQR</sequence>
<evidence type="ECO:0000313" key="4">
    <source>
        <dbReference type="Proteomes" id="UP001172102"/>
    </source>
</evidence>
<protein>
    <submittedName>
        <fullName evidence="3">Uncharacterized protein</fullName>
    </submittedName>
</protein>
<dbReference type="AlphaFoldDB" id="A0AA40EBL5"/>
<accession>A0AA40EBL5</accession>
<dbReference type="EMBL" id="JAUKUA010000001">
    <property type="protein sequence ID" value="KAK0731391.1"/>
    <property type="molecule type" value="Genomic_DNA"/>
</dbReference>
<feature type="region of interest" description="Disordered" evidence="1">
    <location>
        <begin position="1"/>
        <end position="55"/>
    </location>
</feature>
<keyword evidence="2" id="KW-0812">Transmembrane</keyword>
<dbReference type="Proteomes" id="UP001172102">
    <property type="component" value="Unassembled WGS sequence"/>
</dbReference>
<evidence type="ECO:0000313" key="3">
    <source>
        <dbReference type="EMBL" id="KAK0731391.1"/>
    </source>
</evidence>
<gene>
    <name evidence="3" type="ORF">B0H67DRAFT_549168</name>
</gene>
<keyword evidence="2" id="KW-1133">Transmembrane helix</keyword>
<organism evidence="3 4">
    <name type="scientific">Lasiosphaeris hirsuta</name>
    <dbReference type="NCBI Taxonomy" id="260670"/>
    <lineage>
        <taxon>Eukaryota</taxon>
        <taxon>Fungi</taxon>
        <taxon>Dikarya</taxon>
        <taxon>Ascomycota</taxon>
        <taxon>Pezizomycotina</taxon>
        <taxon>Sordariomycetes</taxon>
        <taxon>Sordariomycetidae</taxon>
        <taxon>Sordariales</taxon>
        <taxon>Lasiosphaeriaceae</taxon>
        <taxon>Lasiosphaeris</taxon>
    </lineage>
</organism>
<keyword evidence="2" id="KW-0472">Membrane</keyword>
<comment type="caution">
    <text evidence="3">The sequence shown here is derived from an EMBL/GenBank/DDBJ whole genome shotgun (WGS) entry which is preliminary data.</text>
</comment>